<sequence>MADPVGVLGTAVGVVSLGLQVYDGLKQYLHDFNSRDGQVAQTLAHLEQLKDILNVIDTAVQSFQVQLQAPSDAVLFSLRSCLAEMQVLQQKLQTVGPSQQVSVKGKIKEIKKKLEYPFRISSLEEIGNGLKLITGQLLLAIQGLQL</sequence>
<gene>
    <name evidence="1" type="ORF">ONZ43_g1657</name>
</gene>
<reference evidence="1" key="1">
    <citation type="submission" date="2022-11" db="EMBL/GenBank/DDBJ databases">
        <title>Genome Sequence of Nemania bipapillata.</title>
        <authorList>
            <person name="Buettner E."/>
        </authorList>
    </citation>
    <scope>NUCLEOTIDE SEQUENCE</scope>
    <source>
        <strain evidence="1">CP14</strain>
    </source>
</reference>
<evidence type="ECO:0000313" key="1">
    <source>
        <dbReference type="EMBL" id="KAJ8122049.1"/>
    </source>
</evidence>
<organism evidence="1 2">
    <name type="scientific">Nemania bipapillata</name>
    <dbReference type="NCBI Taxonomy" id="110536"/>
    <lineage>
        <taxon>Eukaryota</taxon>
        <taxon>Fungi</taxon>
        <taxon>Dikarya</taxon>
        <taxon>Ascomycota</taxon>
        <taxon>Pezizomycotina</taxon>
        <taxon>Sordariomycetes</taxon>
        <taxon>Xylariomycetidae</taxon>
        <taxon>Xylariales</taxon>
        <taxon>Xylariaceae</taxon>
        <taxon>Nemania</taxon>
    </lineage>
</organism>
<proteinExistence type="predicted"/>
<dbReference type="Proteomes" id="UP001153334">
    <property type="component" value="Unassembled WGS sequence"/>
</dbReference>
<protein>
    <submittedName>
        <fullName evidence="1">Uncharacterized protein</fullName>
    </submittedName>
</protein>
<evidence type="ECO:0000313" key="2">
    <source>
        <dbReference type="Proteomes" id="UP001153334"/>
    </source>
</evidence>
<comment type="caution">
    <text evidence="1">The sequence shown here is derived from an EMBL/GenBank/DDBJ whole genome shotgun (WGS) entry which is preliminary data.</text>
</comment>
<accession>A0ACC2J3Y2</accession>
<name>A0ACC2J3Y2_9PEZI</name>
<keyword evidence="2" id="KW-1185">Reference proteome</keyword>
<dbReference type="EMBL" id="JAPESX010000299">
    <property type="protein sequence ID" value="KAJ8122049.1"/>
    <property type="molecule type" value="Genomic_DNA"/>
</dbReference>